<name>A0A218YZK4_9HELO</name>
<protein>
    <recommendedName>
        <fullName evidence="5">Helicase C-terminal domain-containing protein</fullName>
    </recommendedName>
</protein>
<feature type="region of interest" description="Disordered" evidence="4">
    <location>
        <begin position="1"/>
        <end position="29"/>
    </location>
</feature>
<sequence>MFAKLKNALKGGERSNRRSSAFDLEGPPNTLWHRNGERQASLISMNIAVEVIGQGIRRAPLSKFLRPGRDSNMASNYSYAEFVETFEHKLNGYIPEISSPMIYGKLEYETARGDFERVTDQDSFGAAINHLYHHRGMDENLKFIYQPEFEAQRQERLAGEEKWAKVSESLAEPPRALLASGIWARSSSLPVSGLRAPTKYQPANLNASMAGEAGTRATTDIEIARLEALERSDTVVSSQVSPFTVSFPPQHAGDAGENQGVARVPTDSSDRKSVGSIRKIARKIAGIPEKQEPETREETRARFKSLYRESKKVSYTRGGDDGDFSSEEVQAFQDADHMAVEGEAEEPELDGIIEEEDDLSNDARIVMRLQALQNIEELGQLNDPKDADGNLSRWEECCAMFRINPSDTKMGEIVRIAGLNTALYQYQAFGVYWQMITSRDFGGGFVADDMGLGKTMSFLAYVVVERQLAVLWRDVNKSRHARDSKHLLKDEAGSCPTPAKSGWISCPCSPTSPTSKMAPKSGIRMACVPQALVGQWWAQWKTHVDISDGALGMKIVVDHPVLVNDLHTSMEDRLSSCEQSQTRGRMEAVKAIKDKKENDKPKDHHEGVLFLTTKDNYPKSMKKYFESAGQVHDPKRPGAWKSGTRNSLIFGIAMIDESHEEYFRNKGRAKILTDLPRQNNAVRPFLWGYSGTPFSQTPRGIEGVLWAIEKHSPTANPAFEWKRLDDICKRYDHELKSHRRDDAALDQVLADFKPFLTKFMLRRTADTQWFGHAIMRLPPHIHTNVFFEPNSLSALVDAYEMTFDGERDALLATLQAKWDNFPELRRSDIRPVKLAFNTETQAMWRSRLLATFPYLYRLATGDKDVLNLSTAEVEAFQKRKDADPYRKYTKQIVENSPKCLWLHNLITELSAERDVNNQEHRLVIMTRFPQVAYMLKLFVLRYFPEYKDLVGVIGGRMKGREKSEIIHAFTGATDDTGRPRTRREVRILIGLTQAVGVGLQLQRACHVVLMEPDYDFARELQAYARVHRIGQRNPLSRSYRLIDSASGTEQAILQRQERRNELAGRPISEEEVGAKARLAGRGVPEDAAVV</sequence>
<dbReference type="PROSITE" id="PS51194">
    <property type="entry name" value="HELICASE_CTER"/>
    <property type="match status" value="1"/>
</dbReference>
<keyword evidence="3" id="KW-0067">ATP-binding</keyword>
<keyword evidence="2" id="KW-0378">Hydrolase</keyword>
<dbReference type="EMBL" id="MZNU01000281">
    <property type="protein sequence ID" value="OWP01199.1"/>
    <property type="molecule type" value="Genomic_DNA"/>
</dbReference>
<dbReference type="InParanoid" id="A0A218YZK4"/>
<dbReference type="InterPro" id="IPR049730">
    <property type="entry name" value="SNF2/RAD54-like_C"/>
</dbReference>
<proteinExistence type="predicted"/>
<evidence type="ECO:0000259" key="5">
    <source>
        <dbReference type="PROSITE" id="PS51194"/>
    </source>
</evidence>
<feature type="domain" description="Helicase C-terminal" evidence="5">
    <location>
        <begin position="901"/>
        <end position="1073"/>
    </location>
</feature>
<dbReference type="SUPFAM" id="SSF52540">
    <property type="entry name" value="P-loop containing nucleoside triphosphate hydrolases"/>
    <property type="match status" value="2"/>
</dbReference>
<dbReference type="InterPro" id="IPR027417">
    <property type="entry name" value="P-loop_NTPase"/>
</dbReference>
<dbReference type="Pfam" id="PF00176">
    <property type="entry name" value="SNF2-rel_dom"/>
    <property type="match status" value="1"/>
</dbReference>
<evidence type="ECO:0000256" key="3">
    <source>
        <dbReference type="ARBA" id="ARBA00022840"/>
    </source>
</evidence>
<keyword evidence="1" id="KW-0547">Nucleotide-binding</keyword>
<reference evidence="6 7" key="1">
    <citation type="submission" date="2017-04" db="EMBL/GenBank/DDBJ databases">
        <title>Draft genome sequence of Marssonina coronaria NL1: causal agent of apple blotch.</title>
        <authorList>
            <person name="Cheng Q."/>
        </authorList>
    </citation>
    <scope>NUCLEOTIDE SEQUENCE [LARGE SCALE GENOMIC DNA]</scope>
    <source>
        <strain evidence="6 7">NL1</strain>
    </source>
</reference>
<dbReference type="InterPro" id="IPR001650">
    <property type="entry name" value="Helicase_C-like"/>
</dbReference>
<dbReference type="AlphaFoldDB" id="A0A218YZK4"/>
<organism evidence="6 7">
    <name type="scientific">Diplocarpon coronariae</name>
    <dbReference type="NCBI Taxonomy" id="2795749"/>
    <lineage>
        <taxon>Eukaryota</taxon>
        <taxon>Fungi</taxon>
        <taxon>Dikarya</taxon>
        <taxon>Ascomycota</taxon>
        <taxon>Pezizomycotina</taxon>
        <taxon>Leotiomycetes</taxon>
        <taxon>Helotiales</taxon>
        <taxon>Drepanopezizaceae</taxon>
        <taxon>Diplocarpon</taxon>
    </lineage>
</organism>
<comment type="caution">
    <text evidence="6">The sequence shown here is derived from an EMBL/GenBank/DDBJ whole genome shotgun (WGS) entry which is preliminary data.</text>
</comment>
<dbReference type="Pfam" id="PF00271">
    <property type="entry name" value="Helicase_C"/>
    <property type="match status" value="1"/>
</dbReference>
<gene>
    <name evidence="6" type="ORF">B2J93_5479</name>
</gene>
<dbReference type="Proteomes" id="UP000242519">
    <property type="component" value="Unassembled WGS sequence"/>
</dbReference>
<dbReference type="GO" id="GO:0016787">
    <property type="term" value="F:hydrolase activity"/>
    <property type="evidence" value="ECO:0007669"/>
    <property type="project" value="UniProtKB-KW"/>
</dbReference>
<feature type="region of interest" description="Disordered" evidence="4">
    <location>
        <begin position="250"/>
        <end position="274"/>
    </location>
</feature>
<dbReference type="STRING" id="503106.A0A218YZK4"/>
<dbReference type="GO" id="GO:0005524">
    <property type="term" value="F:ATP binding"/>
    <property type="evidence" value="ECO:0007669"/>
    <property type="project" value="InterPro"/>
</dbReference>
<dbReference type="OrthoDB" id="4161342at2759"/>
<dbReference type="PANTHER" id="PTHR10799">
    <property type="entry name" value="SNF2/RAD54 HELICASE FAMILY"/>
    <property type="match status" value="1"/>
</dbReference>
<evidence type="ECO:0000256" key="4">
    <source>
        <dbReference type="SAM" id="MobiDB-lite"/>
    </source>
</evidence>
<evidence type="ECO:0000256" key="1">
    <source>
        <dbReference type="ARBA" id="ARBA00022741"/>
    </source>
</evidence>
<evidence type="ECO:0000313" key="6">
    <source>
        <dbReference type="EMBL" id="OWP01199.1"/>
    </source>
</evidence>
<keyword evidence="7" id="KW-1185">Reference proteome</keyword>
<dbReference type="Gene3D" id="3.40.50.300">
    <property type="entry name" value="P-loop containing nucleotide triphosphate hydrolases"/>
    <property type="match status" value="2"/>
</dbReference>
<evidence type="ECO:0000313" key="7">
    <source>
        <dbReference type="Proteomes" id="UP000242519"/>
    </source>
</evidence>
<evidence type="ECO:0000256" key="2">
    <source>
        <dbReference type="ARBA" id="ARBA00022801"/>
    </source>
</evidence>
<accession>A0A218YZK4</accession>
<dbReference type="CDD" id="cd18793">
    <property type="entry name" value="SF2_C_SNF"/>
    <property type="match status" value="1"/>
</dbReference>
<dbReference type="InterPro" id="IPR000330">
    <property type="entry name" value="SNF2_N"/>
</dbReference>